<dbReference type="RefSeq" id="NP_609749.2">
    <property type="nucleotide sequence ID" value="NM_135905.3"/>
</dbReference>
<dbReference type="HOGENOM" id="CLU_082524_0_0_1"/>
<gene>
    <name evidence="1" type="primary">BG:DS07851.8</name>
    <name evidence="1" type="synonym">Dmel\CG15260</name>
    <name evidence="1 2" type="ORF">CG15260</name>
    <name evidence="1" type="ORF">Dmel_CG15260</name>
</gene>
<dbReference type="PhylomeDB" id="Q9VJP6"/>
<dbReference type="AGR" id="FB:FBgn0028850"/>
<organism evidence="1 3">
    <name type="scientific">Drosophila melanogaster</name>
    <name type="common">Fruit fly</name>
    <dbReference type="NCBI Taxonomy" id="7227"/>
    <lineage>
        <taxon>Eukaryota</taxon>
        <taxon>Metazoa</taxon>
        <taxon>Ecdysozoa</taxon>
        <taxon>Arthropoda</taxon>
        <taxon>Hexapoda</taxon>
        <taxon>Insecta</taxon>
        <taxon>Pterygota</taxon>
        <taxon>Neoptera</taxon>
        <taxon>Endopterygota</taxon>
        <taxon>Diptera</taxon>
        <taxon>Brachycera</taxon>
        <taxon>Muscomorpha</taxon>
        <taxon>Ephydroidea</taxon>
        <taxon>Drosophilidae</taxon>
        <taxon>Drosophila</taxon>
        <taxon>Sophophora</taxon>
    </lineage>
</organism>
<reference evidence="1 3" key="11">
    <citation type="journal article" date="2015" name="Genome Res.">
        <title>The Release 6 reference sequence of the Drosophila melanogaster genome.</title>
        <authorList>
            <person name="Hoskins R.A."/>
            <person name="Carlson J.W."/>
            <person name="Wan K.H."/>
            <person name="Park S."/>
            <person name="Mendez I."/>
            <person name="Galle S.E."/>
            <person name="Booth B.W."/>
            <person name="Pfeiffer B.D."/>
            <person name="George R.A."/>
            <person name="Svirskas R."/>
            <person name="Krzywinski M."/>
            <person name="Schein J."/>
            <person name="Accardo M.C."/>
            <person name="Damia E."/>
            <person name="Messina G."/>
            <person name="Mendez-Lago M."/>
            <person name="de Pablos B."/>
            <person name="Demakova O.V."/>
            <person name="Andreyeva E.N."/>
            <person name="Boldyreva L.V."/>
            <person name="Marra M."/>
            <person name="Carvalho A.B."/>
            <person name="Dimitri P."/>
            <person name="Villasante A."/>
            <person name="Zhimulev I.F."/>
            <person name="Rubin G.M."/>
            <person name="Karpen G.H."/>
            <person name="Celniker S.E."/>
        </authorList>
    </citation>
    <scope>NUCLEOTIDE SEQUENCE [LARGE SCALE GENOMIC DNA]</scope>
    <source>
        <strain evidence="3">Berkeley</strain>
    </source>
</reference>
<sequence>MKRIVPLSADLLSDIMTHRNEYHTPPGHYIEAEQVGDNRGLYAATSSPQFLPSDARQRTDGFADGPIVATTPVSELTPSEVLTRLEARLDFLAAEVQELRKLIPKPINQNEEPCTSGSYGLKRSQSDLSLILKSSSDLRLINSSNDLHLRGEQSLDKRNRKGQLYRDMQMHLTNMIVVPKSRTSLFLNQRKELNSQLCHWRHQYSDEDWMQNFQSSSTEAERRFKNVRRQ</sequence>
<dbReference type="UCSC" id="CG15260-RA">
    <property type="organism name" value="d. melanogaster"/>
</dbReference>
<dbReference type="ExpressionAtlas" id="Q9VJP6">
    <property type="expression patterns" value="differential"/>
</dbReference>
<reference evidence="1 3" key="1">
    <citation type="journal article" date="2000" name="Science">
        <title>The genome sequence of Drosophila melanogaster.</title>
        <authorList>
            <person name="Adams M.D."/>
            <person name="Celniker S.E."/>
            <person name="Holt R.A."/>
            <person name="Evans C.A."/>
            <person name="Gocayne J.D."/>
            <person name="Amanatides P.G."/>
            <person name="Scherer S.E."/>
            <person name="Li P.W."/>
            <person name="Hoskins R.A."/>
            <person name="Galle R.F."/>
            <person name="George R.A."/>
            <person name="Lewis S.E."/>
            <person name="Richards S."/>
            <person name="Ashburner M."/>
            <person name="Henderson S.N."/>
            <person name="Sutton G.G."/>
            <person name="Wortman J.R."/>
            <person name="Yandell M.D."/>
            <person name="Zhang Q."/>
            <person name="Chen L.X."/>
            <person name="Brandon R.C."/>
            <person name="Rogers Y.H."/>
            <person name="Blazej R.G."/>
            <person name="Champe M."/>
            <person name="Pfeiffer B.D."/>
            <person name="Wan K.H."/>
            <person name="Doyle C."/>
            <person name="Baxter E.G."/>
            <person name="Helt G."/>
            <person name="Nelson C.R."/>
            <person name="Gabor G.L."/>
            <person name="Abril J.F."/>
            <person name="Agbayani A."/>
            <person name="An H.J."/>
            <person name="Andrews-Pfannkoch C."/>
            <person name="Baldwin D."/>
            <person name="Ballew R.M."/>
            <person name="Basu A."/>
            <person name="Baxendale J."/>
            <person name="Bayraktaroglu L."/>
            <person name="Beasley E.M."/>
            <person name="Beeson K.Y."/>
            <person name="Benos P.V."/>
            <person name="Berman B.P."/>
            <person name="Bhandari D."/>
            <person name="Bolshakov S."/>
            <person name="Borkova D."/>
            <person name="Botchan M.R."/>
            <person name="Bouck J."/>
            <person name="Brokstein P."/>
            <person name="Brottier P."/>
            <person name="Burtis K.C."/>
            <person name="Busam D.A."/>
            <person name="Butler H."/>
            <person name="Cadieu E."/>
            <person name="Center A."/>
            <person name="Chandra I."/>
            <person name="Cherry J.M."/>
            <person name="Cawley S."/>
            <person name="Dahlke C."/>
            <person name="Davenport L.B."/>
            <person name="Davies P."/>
            <person name="de Pablos B."/>
            <person name="Delcher A."/>
            <person name="Deng Z."/>
            <person name="Mays A.D."/>
            <person name="Dew I."/>
            <person name="Dietz S.M."/>
            <person name="Dodson K."/>
            <person name="Doup L.E."/>
            <person name="Downes M."/>
            <person name="Dugan-Rocha S."/>
            <person name="Dunkov B.C."/>
            <person name="Dunn P."/>
            <person name="Durbin K.J."/>
            <person name="Evangelista C.C."/>
            <person name="Ferraz C."/>
            <person name="Ferriera S."/>
            <person name="Fleischmann W."/>
            <person name="Fosler C."/>
            <person name="Gabrielian A.E."/>
            <person name="Garg N.S."/>
            <person name="Gelbart W.M."/>
            <person name="Glasser K."/>
            <person name="Glodek A."/>
            <person name="Gong F."/>
            <person name="Gorrell J.H."/>
            <person name="Gu Z."/>
            <person name="Guan P."/>
            <person name="Harris M."/>
            <person name="Harris N.L."/>
            <person name="Harvey D."/>
            <person name="Heiman T.J."/>
            <person name="Hernandez J.R."/>
            <person name="Houck J."/>
            <person name="Hostin D."/>
            <person name="Houston K.A."/>
            <person name="Howland T.J."/>
            <person name="Wei M.H."/>
            <person name="Ibegwam C."/>
            <person name="Jalali M."/>
            <person name="Kalush F."/>
            <person name="Karpen G.H."/>
            <person name="Ke Z."/>
            <person name="Kennison J.A."/>
            <person name="Ketchum K.A."/>
            <person name="Kimmel B.E."/>
            <person name="Kodira C.D."/>
            <person name="Kraft C."/>
            <person name="Kravitz S."/>
            <person name="Kulp D."/>
            <person name="Lai Z."/>
            <person name="Lasko P."/>
            <person name="Lei Y."/>
            <person name="Levitsky A.A."/>
            <person name="Li J."/>
            <person name="Li Z."/>
            <person name="Liang Y."/>
            <person name="Lin X."/>
            <person name="Liu X."/>
            <person name="Mattei B."/>
            <person name="McIntosh T.C."/>
            <person name="McLeod M.P."/>
            <person name="McPherson D."/>
            <person name="Merkulov G."/>
            <person name="Milshina N.V."/>
            <person name="Mobarry C."/>
            <person name="Morris J."/>
            <person name="Moshrefi A."/>
            <person name="Mount S.M."/>
            <person name="Moy M."/>
            <person name="Murphy B."/>
            <person name="Murphy L."/>
            <person name="Muzny D.M."/>
            <person name="Nelson D.L."/>
            <person name="Nelson D.R."/>
            <person name="Nelson K.A."/>
            <person name="Nixon K."/>
            <person name="Nusskern D.R."/>
            <person name="Pacleb J.M."/>
            <person name="Palazzolo M."/>
            <person name="Pittman G.S."/>
            <person name="Pan S."/>
            <person name="Pollard J."/>
            <person name="Puri V."/>
            <person name="Reese M.G."/>
            <person name="Reinert K."/>
            <person name="Remington K."/>
            <person name="Saunders R.D."/>
            <person name="Scheeler F."/>
            <person name="Shen H."/>
            <person name="Shue B.C."/>
            <person name="Siden-Kiamos I."/>
            <person name="Simpson M."/>
            <person name="Skupski M.P."/>
            <person name="Smith T."/>
            <person name="Spier E."/>
            <person name="Spradling A.C."/>
            <person name="Stapleton M."/>
            <person name="Strong R."/>
            <person name="Sun E."/>
            <person name="Svirskas R."/>
            <person name="Tector C."/>
            <person name="Turner R."/>
            <person name="Venter E."/>
            <person name="Wang A.H."/>
            <person name="Wang X."/>
            <person name="Wang Z.Y."/>
            <person name="Wassarman D.A."/>
            <person name="Weinstock G.M."/>
            <person name="Weissenbach J."/>
            <person name="Williams S.M."/>
            <person name="WoodageT"/>
            <person name="Worley K.C."/>
            <person name="Wu D."/>
            <person name="Yang S."/>
            <person name="Yao Q.A."/>
            <person name="Ye J."/>
            <person name="Yeh R.F."/>
            <person name="Zaveri J.S."/>
            <person name="Zhan M."/>
            <person name="Zhang G."/>
            <person name="Zhao Q."/>
            <person name="Zheng L."/>
            <person name="Zheng X.H."/>
            <person name="Zhong F.N."/>
            <person name="Zhong W."/>
            <person name="Zhou X."/>
            <person name="Zhu S."/>
            <person name="Zhu X."/>
            <person name="Smith H.O."/>
            <person name="Gibbs R.A."/>
            <person name="Myers E.W."/>
            <person name="Rubin G.M."/>
            <person name="Venter J.C."/>
        </authorList>
    </citation>
    <scope>NUCLEOTIDE SEQUENCE [LARGE SCALE GENOMIC DNA]</scope>
    <source>
        <strain evidence="3">Berkeley</strain>
    </source>
</reference>
<dbReference type="BioGRID-ORCS" id="34899">
    <property type="hits" value="0 hits in 1 CRISPR screen"/>
</dbReference>
<proteinExistence type="predicted"/>
<reference evidence="1 3" key="7">
    <citation type="journal article" date="2007" name="Science">
        <title>The Release 5.1 annotation of Drosophila melanogaster heterochromatin.</title>
        <authorList>
            <person name="Smith C.D."/>
            <person name="Shu S."/>
            <person name="Mungall C.J."/>
            <person name="Karpen G.H."/>
        </authorList>
    </citation>
    <scope>NUCLEOTIDE SEQUENCE [LARGE SCALE GENOMIC DNA]</scope>
    <source>
        <strain evidence="3">Berkeley</strain>
    </source>
</reference>
<evidence type="ECO:0000313" key="3">
    <source>
        <dbReference type="Proteomes" id="UP000000803"/>
    </source>
</evidence>
<accession>Q9VJP6</accession>
<dbReference type="OMA" id="QMHLVNM"/>
<dbReference type="GeneID" id="34899"/>
<dbReference type="Proteomes" id="UP000000803">
    <property type="component" value="Chromosome 2L"/>
</dbReference>
<dbReference type="AlphaFoldDB" id="Q9VJP6"/>
<reference evidence="1 3" key="9">
    <citation type="journal article" date="2015" name="G3 (Bethesda)">
        <title>Gene Model Annotations for Drosophila melanogaster: Impact of High-Throughput Data.</title>
        <authorList>
            <consortium name="FlyBase Consortium"/>
            <person name="Matthews B.B."/>
            <person name="Dos Santos G."/>
            <person name="Crosby M.A."/>
            <person name="Emmert D.B."/>
            <person name="St Pierre S.E."/>
            <person name="Gramates L.S."/>
            <person name="Zhou P."/>
            <person name="Schroeder A.J."/>
            <person name="Falls K."/>
            <person name="Strelets V."/>
            <person name="Russo S.M."/>
            <person name="Gelbart W.M."/>
            <person name="null"/>
        </authorList>
    </citation>
    <scope>NUCLEOTIDE SEQUENCE [LARGE SCALE GENOMIC DNA]</scope>
    <source>
        <strain evidence="3">Berkeley</strain>
    </source>
</reference>
<keyword evidence="3" id="KW-1185">Reference proteome</keyword>
<reference evidence="1 3" key="6">
    <citation type="journal article" date="2005" name="PLoS Comput. Biol.">
        <title>Combined evidence annotation of transposable elements in genome sequences.</title>
        <authorList>
            <person name="Quesneville H."/>
            <person name="Bergman C.M."/>
            <person name="Andrieu O."/>
            <person name="Autard D."/>
            <person name="Nouaud D."/>
            <person name="Ashburner M."/>
            <person name="Anxolabehere D."/>
        </authorList>
    </citation>
    <scope>NUCLEOTIDE SEQUENCE [LARGE SCALE GENOMIC DNA]</scope>
    <source>
        <strain evidence="3">Berkeley</strain>
    </source>
</reference>
<dbReference type="SMR" id="Q9VJP6"/>
<reference evidence="1 3" key="8">
    <citation type="journal article" date="2007" name="Science">
        <title>Sequence finishing and mapping of Drosophila melanogaster heterochromatin.</title>
        <authorList>
            <person name="Hoskins R.A."/>
            <person name="Carlson J.W."/>
            <person name="Kennedy C."/>
            <person name="Acevedo D."/>
            <person name="Evans-Holm M."/>
            <person name="Frise E."/>
            <person name="Wan K.H."/>
            <person name="Park S."/>
            <person name="Mendez-Lago M."/>
            <person name="Rossi F."/>
            <person name="Villasante A."/>
            <person name="Dimitri P."/>
            <person name="Karpen G.H."/>
            <person name="Celniker S.E."/>
        </authorList>
    </citation>
    <scope>NUCLEOTIDE SEQUENCE [LARGE SCALE GENOMIC DNA]</scope>
    <source>
        <strain evidence="3">Berkeley</strain>
    </source>
</reference>
<dbReference type="OrthoDB" id="7868726at2759"/>
<reference evidence="1 3" key="5">
    <citation type="journal article" date="2002" name="Genome Biol.">
        <title>Heterochromatic sequences in a Drosophila whole-genome shotgun assembly.</title>
        <authorList>
            <person name="Hoskins R.A."/>
            <person name="Smith C.D."/>
            <person name="Carlson J.W."/>
            <person name="Carvalho A.B."/>
            <person name="Halpern A."/>
            <person name="Kaminker J.S."/>
            <person name="Kennedy C."/>
            <person name="Mungall C.J."/>
            <person name="Sullivan B.A."/>
            <person name="Sutton G.G."/>
            <person name="Yasuhara J.C."/>
            <person name="Wakimoto B.T."/>
            <person name="Myers E.W."/>
            <person name="Celniker S.E."/>
            <person name="Rubin G.M."/>
            <person name="Karpen G.H."/>
        </authorList>
    </citation>
    <scope>NUCLEOTIDE SEQUENCE [LARGE SCALE GENOMIC DNA]</scope>
    <source>
        <strain evidence="3">Berkeley</strain>
    </source>
</reference>
<protein>
    <submittedName>
        <fullName evidence="1">Uncharacterized protein</fullName>
    </submittedName>
</protein>
<evidence type="ECO:0000313" key="1">
    <source>
        <dbReference type="EMBL" id="AAF53454.3"/>
    </source>
</evidence>
<dbReference type="PaxDb" id="7227-FBpp0290070"/>
<reference evidence="1 3" key="10">
    <citation type="journal article" date="2015" name="G3 (Bethesda)">
        <title>Gene Model Annotations for Drosophila melanogaster: The Rule-Benders.</title>
        <authorList>
            <consortium name="FlyBase Consortium"/>
            <person name="Crosby M.A."/>
            <person name="Gramates L.S."/>
            <person name="Dos Santos G."/>
            <person name="Matthews B.B."/>
            <person name="St Pierre S.E."/>
            <person name="Zhou P."/>
            <person name="Schroeder A.J."/>
            <person name="Falls K."/>
            <person name="Emmert D.B."/>
            <person name="Russo S.M."/>
            <person name="Gelbart W.M."/>
            <person name="null"/>
        </authorList>
    </citation>
    <scope>NUCLEOTIDE SEQUENCE [LARGE SCALE GENOMIC DNA]</scope>
    <source>
        <strain evidence="3">Berkeley</strain>
    </source>
</reference>
<dbReference type="EMBL" id="AE014134">
    <property type="protein sequence ID" value="AAF53454.3"/>
    <property type="molecule type" value="Genomic_DNA"/>
</dbReference>
<reference evidence="1 3" key="2">
    <citation type="journal article" date="2002" name="Genome Biol.">
        <title>Finishing a whole-genome shotgun: release 3 of the Drosophila melanogaster euchromatic genome sequence.</title>
        <authorList>
            <person name="Celniker S.E."/>
            <person name="Wheeler D.A."/>
            <person name="Kronmiller B."/>
            <person name="Carlson J.W."/>
            <person name="Halpern A."/>
            <person name="Patel S."/>
            <person name="Adams M."/>
            <person name="Champe M."/>
            <person name="Dugan S.P."/>
            <person name="Frise E."/>
            <person name="Hodgson A."/>
            <person name="George R.A."/>
            <person name="Hoskins R.A."/>
            <person name="Laverty T."/>
            <person name="Muzny D.M."/>
            <person name="Nelson C.R."/>
            <person name="Pacleb J.M."/>
            <person name="Park S."/>
            <person name="Pfeiffer B.D."/>
            <person name="Richards S."/>
            <person name="Sodergren E.J."/>
            <person name="Svirskas R."/>
            <person name="Tabor P.E."/>
            <person name="Wan K."/>
            <person name="Stapleton M."/>
            <person name="Sutton G.G."/>
            <person name="Venter C."/>
            <person name="Weinstock G."/>
            <person name="Scherer S.E."/>
            <person name="Myers E.W."/>
            <person name="Gibbs R.A."/>
            <person name="Rubin G.M."/>
        </authorList>
    </citation>
    <scope>NUCLEOTIDE SEQUENCE [LARGE SCALE GENOMIC DNA]</scope>
    <source>
        <strain evidence="3">Berkeley</strain>
    </source>
</reference>
<dbReference type="DNASU" id="34899"/>
<dbReference type="Bgee" id="FBgn0028850">
    <property type="expression patterns" value="Expressed in early elongation stage spermatid (Drosophila) in testis and 20 other cell types or tissues"/>
</dbReference>
<name>Q9VJP6_DROME</name>
<dbReference type="InParanoid" id="Q9VJP6"/>
<dbReference type="KEGG" id="dme:Dmel_CG15260"/>
<reference evidence="1 3" key="3">
    <citation type="journal article" date="2002" name="Genome Biol.">
        <title>Annotation of the Drosophila melanogaster euchromatic genome: a systematic review.</title>
        <authorList>
            <person name="Misra S."/>
            <person name="Crosby M.A."/>
            <person name="Mungall C.J."/>
            <person name="Matthews B.B."/>
            <person name="Campbell K.S."/>
            <person name="Hradecky P."/>
            <person name="Huang Y."/>
            <person name="Kaminker J.S."/>
            <person name="Millburn G.H."/>
            <person name="Prochnik S.E."/>
            <person name="Smith C.D."/>
            <person name="Tupy J.L."/>
            <person name="Whitfied E.J."/>
            <person name="Bayraktaroglu L."/>
            <person name="Berman B.P."/>
            <person name="Bettencourt B.R."/>
            <person name="Celniker S.E."/>
            <person name="de Grey A.D."/>
            <person name="Drysdale R.A."/>
            <person name="Harris N.L."/>
            <person name="Richter J."/>
            <person name="Russo S."/>
            <person name="Schroeder A.J."/>
            <person name="Shu S.Q."/>
            <person name="Stapleton M."/>
            <person name="Yamada C."/>
            <person name="Ashburner M."/>
            <person name="Gelbart W.M."/>
            <person name="Rubin G.M."/>
            <person name="Lewis S.E."/>
        </authorList>
    </citation>
    <scope>GENOME REANNOTATION</scope>
    <source>
        <strain evidence="3">Berkeley</strain>
    </source>
</reference>
<accession>Q9NK91</accession>
<reference evidence="1 3" key="4">
    <citation type="journal article" date="2002" name="Genome Biol.">
        <title>The transposable elements of the Drosophila melanogaster euchromatin: a genomics perspective.</title>
        <authorList>
            <person name="Kaminker J.S."/>
            <person name="Bergman C.M."/>
            <person name="Kronmiller B."/>
            <person name="Carlson J."/>
            <person name="Svirskas R."/>
            <person name="Patel S."/>
            <person name="Frise E."/>
            <person name="Wheeler D.A."/>
            <person name="Lewis S.E."/>
            <person name="Rubin G.M."/>
            <person name="Ashburner M."/>
            <person name="Celniker S.E."/>
        </authorList>
    </citation>
    <scope>NUCLEOTIDE SEQUENCE [LARGE SCALE GENOMIC DNA]</scope>
    <source>
        <strain evidence="3">Berkeley</strain>
    </source>
</reference>
<dbReference type="FlyBase" id="FBgn0028850">
    <property type="gene designation" value="CG15260"/>
</dbReference>
<dbReference type="VEuPathDB" id="VectorBase:FBgn0028850"/>
<dbReference type="STRING" id="7227.FBpp0290070"/>
<evidence type="ECO:0000313" key="2">
    <source>
        <dbReference type="FlyBase" id="FBgn0028850"/>
    </source>
</evidence>